<dbReference type="NCBIfam" id="TIGR00229">
    <property type="entry name" value="sensory_box"/>
    <property type="match status" value="1"/>
</dbReference>
<feature type="transmembrane region" description="Helical" evidence="10">
    <location>
        <begin position="299"/>
        <end position="317"/>
    </location>
</feature>
<dbReference type="STRING" id="156889.Mmc1_0895"/>
<keyword evidence="17" id="KW-1185">Reference proteome</keyword>
<sequence length="894" mass="100361">MDQETPSLRSMMRRTSLTFKTLLATLLVGVATWGVLDHWQTGHLKALFHDELLHQVWERALDSRVDFERKVLGYQDALSLLAGQQRMDAYLQTPQSRWVGRTTPRIHNATPEWLPEQSLINSLLPVPYLMMTNAKGHALEIYHRITTAPPPKGLLTLDTLNRSLSEEPVMMVEIDTIPYLLFTEPVESAQANRLLVAATPLDDTFMTSHMGASQPSNGIIALATGSPEHIIASNAPQTLLPGTLLKALEREYIIAGKTYINLEGRGTSRTMIEMVSLISSELAEERSQDILITERQQRAITAFVLILASILIMLWVTRTIRRVSLRISEFSQDKLGAPLTQEGSHDELDTLASRFERLMQEVVRTRDNLRGEIEERKRIEAEVTKLSQAVEQSPTALLITDTEGSVLYVNPEFVSLTGYRPDEVIGRNPRMLKSGETARETYRDLWGTLNQGRAWQGVFRNRKKNGKRYWEKNTISPIRDSDGKVINFMSIKEDISARIALEKEIEHARTAAETANQVKSEFLTHMTHEFRTPLNIIKGCVKLIRDENNLSDKQGRQLENILDGATHLATMIQDLVDLSRVESEQFHLHEEPCDLSHLLTELHDEMELKSQEKQLTFAVEVSPTLPPEIMLDAARLRHALTNLLTNAIKFTHEGQVSLNCWYEGETKARTGTLHFVISDTGVGIPSEQIHAIFEPFNQGDMPAMTRGGVGLGLTITKRLVEVMDGTIEVRSEPDHGSVFHIQLPCRKVWRPQEALANSATTTVFDQALLVSHNPVARMILKRILEELGLNTVELDGCQASCGFLENAQAARFGVIIMDCAHQPDGGLSEVRRIRRAETVNATTPIVLLGEPSEDDEVNAKHRATPLPPRVVVLPKPLQRDQVVSAVRNFLNITP</sequence>
<dbReference type="EMBL" id="CP000471">
    <property type="protein sequence ID" value="ABK43414.1"/>
    <property type="molecule type" value="Genomic_DNA"/>
</dbReference>
<organism evidence="16 17">
    <name type="scientific">Magnetococcus marinus (strain ATCC BAA-1437 / JCM 17883 / MC-1)</name>
    <dbReference type="NCBI Taxonomy" id="156889"/>
    <lineage>
        <taxon>Bacteria</taxon>
        <taxon>Pseudomonadati</taxon>
        <taxon>Pseudomonadota</taxon>
        <taxon>Magnetococcia</taxon>
        <taxon>Magnetococcales</taxon>
        <taxon>Magnetococcaceae</taxon>
        <taxon>Magnetococcus</taxon>
    </lineage>
</organism>
<dbReference type="SMART" id="SM00387">
    <property type="entry name" value="HATPase_c"/>
    <property type="match status" value="1"/>
</dbReference>
<dbReference type="PROSITE" id="PS50110">
    <property type="entry name" value="RESPONSE_REGULATORY"/>
    <property type="match status" value="1"/>
</dbReference>
<evidence type="ECO:0000313" key="16">
    <source>
        <dbReference type="EMBL" id="ABK43414.1"/>
    </source>
</evidence>
<keyword evidence="6 16" id="KW-0418">Kinase</keyword>
<dbReference type="GO" id="GO:0000155">
    <property type="term" value="F:phosphorelay sensor kinase activity"/>
    <property type="evidence" value="ECO:0007669"/>
    <property type="project" value="InterPro"/>
</dbReference>
<feature type="domain" description="HAMP" evidence="15">
    <location>
        <begin position="314"/>
        <end position="367"/>
    </location>
</feature>
<dbReference type="InterPro" id="IPR003660">
    <property type="entry name" value="HAMP_dom"/>
</dbReference>
<keyword evidence="5 16" id="KW-0808">Transferase</keyword>
<dbReference type="PROSITE" id="PS50112">
    <property type="entry name" value="PAS"/>
    <property type="match status" value="1"/>
</dbReference>
<dbReference type="SMART" id="SM00086">
    <property type="entry name" value="PAC"/>
    <property type="match status" value="1"/>
</dbReference>
<evidence type="ECO:0000259" key="14">
    <source>
        <dbReference type="PROSITE" id="PS50113"/>
    </source>
</evidence>
<dbReference type="InterPro" id="IPR003661">
    <property type="entry name" value="HisK_dim/P_dom"/>
</dbReference>
<dbReference type="eggNOG" id="COG5002">
    <property type="taxonomic scope" value="Bacteria"/>
</dbReference>
<evidence type="ECO:0000256" key="1">
    <source>
        <dbReference type="ARBA" id="ARBA00000085"/>
    </source>
</evidence>
<evidence type="ECO:0000256" key="2">
    <source>
        <dbReference type="ARBA" id="ARBA00004370"/>
    </source>
</evidence>
<dbReference type="Gene3D" id="3.30.565.10">
    <property type="entry name" value="Histidine kinase-like ATPase, C-terminal domain"/>
    <property type="match status" value="1"/>
</dbReference>
<dbReference type="SUPFAM" id="SSF55785">
    <property type="entry name" value="PYP-like sensor domain (PAS domain)"/>
    <property type="match status" value="1"/>
</dbReference>
<dbReference type="HOGENOM" id="CLU_323332_0_0_5"/>
<dbReference type="InterPro" id="IPR011006">
    <property type="entry name" value="CheY-like_superfamily"/>
</dbReference>
<dbReference type="CDD" id="cd00130">
    <property type="entry name" value="PAS"/>
    <property type="match status" value="1"/>
</dbReference>
<dbReference type="InterPro" id="IPR004358">
    <property type="entry name" value="Sig_transdc_His_kin-like_C"/>
</dbReference>
<evidence type="ECO:0000259" key="13">
    <source>
        <dbReference type="PROSITE" id="PS50112"/>
    </source>
</evidence>
<dbReference type="PROSITE" id="PS50109">
    <property type="entry name" value="HIS_KIN"/>
    <property type="match status" value="1"/>
</dbReference>
<dbReference type="EC" id="2.7.13.3" evidence="3"/>
<feature type="domain" description="Histidine kinase" evidence="11">
    <location>
        <begin position="525"/>
        <end position="747"/>
    </location>
</feature>
<dbReference type="InterPro" id="IPR013767">
    <property type="entry name" value="PAS_fold"/>
</dbReference>
<evidence type="ECO:0000259" key="15">
    <source>
        <dbReference type="PROSITE" id="PS50885"/>
    </source>
</evidence>
<dbReference type="InterPro" id="IPR000014">
    <property type="entry name" value="PAS"/>
</dbReference>
<feature type="domain" description="PAS" evidence="13">
    <location>
        <begin position="382"/>
        <end position="428"/>
    </location>
</feature>
<keyword evidence="10" id="KW-0812">Transmembrane</keyword>
<dbReference type="SMART" id="SM00388">
    <property type="entry name" value="HisKA"/>
    <property type="match status" value="1"/>
</dbReference>
<keyword evidence="10" id="KW-0472">Membrane</keyword>
<dbReference type="PRINTS" id="PR00344">
    <property type="entry name" value="BCTRLSENSOR"/>
</dbReference>
<evidence type="ECO:0000256" key="5">
    <source>
        <dbReference type="ARBA" id="ARBA00022679"/>
    </source>
</evidence>
<dbReference type="PANTHER" id="PTHR43047">
    <property type="entry name" value="TWO-COMPONENT HISTIDINE PROTEIN KINASE"/>
    <property type="match status" value="1"/>
</dbReference>
<evidence type="ECO:0000256" key="3">
    <source>
        <dbReference type="ARBA" id="ARBA00012438"/>
    </source>
</evidence>
<evidence type="ECO:0000259" key="12">
    <source>
        <dbReference type="PROSITE" id="PS50110"/>
    </source>
</evidence>
<dbReference type="InterPro" id="IPR035965">
    <property type="entry name" value="PAS-like_dom_sf"/>
</dbReference>
<feature type="domain" description="Response regulatory" evidence="12">
    <location>
        <begin position="766"/>
        <end position="890"/>
    </location>
</feature>
<dbReference type="SUPFAM" id="SSF47384">
    <property type="entry name" value="Homodimeric domain of signal transducing histidine kinase"/>
    <property type="match status" value="1"/>
</dbReference>
<evidence type="ECO:0000259" key="11">
    <source>
        <dbReference type="PROSITE" id="PS50109"/>
    </source>
</evidence>
<protein>
    <recommendedName>
        <fullName evidence="3">histidine kinase</fullName>
        <ecNumber evidence="3">2.7.13.3</ecNumber>
    </recommendedName>
</protein>
<dbReference type="GO" id="GO:0006355">
    <property type="term" value="P:regulation of DNA-templated transcription"/>
    <property type="evidence" value="ECO:0007669"/>
    <property type="project" value="InterPro"/>
</dbReference>
<comment type="subcellular location">
    <subcellularLocation>
        <location evidence="2">Membrane</location>
    </subcellularLocation>
</comment>
<dbReference type="GO" id="GO:0016020">
    <property type="term" value="C:membrane"/>
    <property type="evidence" value="ECO:0007669"/>
    <property type="project" value="UniProtKB-SubCell"/>
</dbReference>
<evidence type="ECO:0000256" key="6">
    <source>
        <dbReference type="ARBA" id="ARBA00022777"/>
    </source>
</evidence>
<dbReference type="SUPFAM" id="SSF52172">
    <property type="entry name" value="CheY-like"/>
    <property type="match status" value="1"/>
</dbReference>
<feature type="domain" description="PAC" evidence="14">
    <location>
        <begin position="453"/>
        <end position="507"/>
    </location>
</feature>
<dbReference type="InterPro" id="IPR005467">
    <property type="entry name" value="His_kinase_dom"/>
</dbReference>
<comment type="catalytic activity">
    <reaction evidence="1">
        <text>ATP + protein L-histidine = ADP + protein N-phospho-L-histidine.</text>
        <dbReference type="EC" id="2.7.13.3"/>
    </reaction>
</comment>
<dbReference type="Gene3D" id="3.40.50.2300">
    <property type="match status" value="1"/>
</dbReference>
<keyword evidence="4 8" id="KW-0597">Phosphoprotein</keyword>
<dbReference type="PROSITE" id="PS50885">
    <property type="entry name" value="HAMP"/>
    <property type="match status" value="1"/>
</dbReference>
<dbReference type="Pfam" id="PF02518">
    <property type="entry name" value="HATPase_c"/>
    <property type="match status" value="1"/>
</dbReference>
<dbReference type="InterPro" id="IPR036890">
    <property type="entry name" value="HATPase_C_sf"/>
</dbReference>
<keyword evidence="9" id="KW-0175">Coiled coil</keyword>
<dbReference type="Gene3D" id="3.30.450.20">
    <property type="entry name" value="PAS domain"/>
    <property type="match status" value="1"/>
</dbReference>
<keyword evidence="10" id="KW-1133">Transmembrane helix</keyword>
<dbReference type="Proteomes" id="UP000002586">
    <property type="component" value="Chromosome"/>
</dbReference>
<dbReference type="Gene3D" id="1.10.287.130">
    <property type="match status" value="1"/>
</dbReference>
<dbReference type="PROSITE" id="PS50113">
    <property type="entry name" value="PAC"/>
    <property type="match status" value="1"/>
</dbReference>
<dbReference type="CDD" id="cd00082">
    <property type="entry name" value="HisKA"/>
    <property type="match status" value="1"/>
</dbReference>
<evidence type="ECO:0000256" key="4">
    <source>
        <dbReference type="ARBA" id="ARBA00022553"/>
    </source>
</evidence>
<dbReference type="KEGG" id="mgm:Mmc1_0895"/>
<accession>A0L621</accession>
<dbReference type="SUPFAM" id="SSF55874">
    <property type="entry name" value="ATPase domain of HSP90 chaperone/DNA topoisomerase II/histidine kinase"/>
    <property type="match status" value="1"/>
</dbReference>
<evidence type="ECO:0000313" key="17">
    <source>
        <dbReference type="Proteomes" id="UP000002586"/>
    </source>
</evidence>
<reference evidence="16 17" key="2">
    <citation type="journal article" date="2012" name="Int. J. Syst. Evol. Microbiol.">
        <title>Magnetococcus marinus gen. nov., sp. nov., a marine, magnetotactic bacterium that represents a novel lineage (Magnetococcaceae fam. nov.; Magnetococcales ord. nov.) at the base of the Alphaproteobacteria.</title>
        <authorList>
            <person name="Bazylinski D.A."/>
            <person name="Williams T.J."/>
            <person name="Lefevre C.T."/>
            <person name="Berg R.J."/>
            <person name="Zhang C.L."/>
            <person name="Bowser S.S."/>
            <person name="Dean A.J."/>
            <person name="Beveridge T.J."/>
        </authorList>
    </citation>
    <scope>NUCLEOTIDE SEQUENCE [LARGE SCALE GENOMIC DNA]</scope>
    <source>
        <strain evidence="17">ATCC BAA-1437 / JCM 17883 / MC-1</strain>
    </source>
</reference>
<dbReference type="InterPro" id="IPR003594">
    <property type="entry name" value="HATPase_dom"/>
</dbReference>
<dbReference type="SMART" id="SM00091">
    <property type="entry name" value="PAS"/>
    <property type="match status" value="1"/>
</dbReference>
<dbReference type="InterPro" id="IPR000700">
    <property type="entry name" value="PAS-assoc_C"/>
</dbReference>
<dbReference type="CDD" id="cd16922">
    <property type="entry name" value="HATPase_EvgS-ArcB-TorS-like"/>
    <property type="match status" value="1"/>
</dbReference>
<evidence type="ECO:0000256" key="8">
    <source>
        <dbReference type="PROSITE-ProRule" id="PRU00169"/>
    </source>
</evidence>
<proteinExistence type="predicted"/>
<dbReference type="SMART" id="SM00304">
    <property type="entry name" value="HAMP"/>
    <property type="match status" value="1"/>
</dbReference>
<gene>
    <name evidence="16" type="ordered locus">Mmc1_0895</name>
</gene>
<reference evidence="17" key="1">
    <citation type="journal article" date="2009" name="Appl. Environ. Microbiol.">
        <title>Complete genome sequence of the chemolithoautotrophic marine magnetotactic coccus strain MC-1.</title>
        <authorList>
            <person name="Schubbe S."/>
            <person name="Williams T.J."/>
            <person name="Xie G."/>
            <person name="Kiss H.E."/>
            <person name="Brettin T.S."/>
            <person name="Martinez D."/>
            <person name="Ross C.A."/>
            <person name="Schuler D."/>
            <person name="Cox B.L."/>
            <person name="Nealson K.H."/>
            <person name="Bazylinski D.A."/>
        </authorList>
    </citation>
    <scope>NUCLEOTIDE SEQUENCE [LARGE SCALE GENOMIC DNA]</scope>
    <source>
        <strain evidence="17">ATCC BAA-1437 / JCM 17883 / MC-1</strain>
    </source>
</reference>
<dbReference type="eggNOG" id="COG0784">
    <property type="taxonomic scope" value="Bacteria"/>
</dbReference>
<feature type="coiled-coil region" evidence="9">
    <location>
        <begin position="348"/>
        <end position="389"/>
    </location>
</feature>
<dbReference type="InterPro" id="IPR036097">
    <property type="entry name" value="HisK_dim/P_sf"/>
</dbReference>
<name>A0L621_MAGMM</name>
<feature type="modified residue" description="4-aspartylphosphate" evidence="8">
    <location>
        <position position="818"/>
    </location>
</feature>
<dbReference type="InterPro" id="IPR001610">
    <property type="entry name" value="PAC"/>
</dbReference>
<dbReference type="FunFam" id="3.30.565.10:FF:000010">
    <property type="entry name" value="Sensor histidine kinase RcsC"/>
    <property type="match status" value="1"/>
</dbReference>
<dbReference type="Gene3D" id="6.10.340.10">
    <property type="match status" value="1"/>
</dbReference>
<dbReference type="AlphaFoldDB" id="A0L621"/>
<keyword evidence="7" id="KW-0902">Two-component regulatory system</keyword>
<dbReference type="RefSeq" id="WP_011712571.1">
    <property type="nucleotide sequence ID" value="NC_008576.1"/>
</dbReference>
<dbReference type="InterPro" id="IPR001789">
    <property type="entry name" value="Sig_transdc_resp-reg_receiver"/>
</dbReference>
<evidence type="ECO:0000256" key="9">
    <source>
        <dbReference type="SAM" id="Coils"/>
    </source>
</evidence>
<evidence type="ECO:0000256" key="10">
    <source>
        <dbReference type="SAM" id="Phobius"/>
    </source>
</evidence>
<evidence type="ECO:0000256" key="7">
    <source>
        <dbReference type="ARBA" id="ARBA00023012"/>
    </source>
</evidence>
<dbReference type="Pfam" id="PF00512">
    <property type="entry name" value="HisKA"/>
    <property type="match status" value="1"/>
</dbReference>
<dbReference type="OrthoDB" id="8477265at2"/>
<dbReference type="Pfam" id="PF00989">
    <property type="entry name" value="PAS"/>
    <property type="match status" value="1"/>
</dbReference>